<accession>A0AAV3JBP4</accession>
<evidence type="ECO:0000256" key="1">
    <source>
        <dbReference type="SAM" id="Phobius"/>
    </source>
</evidence>
<proteinExistence type="predicted"/>
<name>A0AAV3JBP4_LEPBO</name>
<dbReference type="AlphaFoldDB" id="A0AAV3JBP4"/>
<evidence type="ECO:0000313" key="3">
    <source>
        <dbReference type="Proteomes" id="UP000014570"/>
    </source>
</evidence>
<dbReference type="Proteomes" id="UP000014570">
    <property type="component" value="Unassembled WGS sequence"/>
</dbReference>
<feature type="transmembrane region" description="Helical" evidence="1">
    <location>
        <begin position="27"/>
        <end position="47"/>
    </location>
</feature>
<keyword evidence="1" id="KW-0472">Membrane</keyword>
<evidence type="ECO:0008006" key="4">
    <source>
        <dbReference type="Google" id="ProtNLM"/>
    </source>
</evidence>
<protein>
    <recommendedName>
        <fullName evidence="4">DUF4203 domain-containing protein</fullName>
    </recommendedName>
</protein>
<reference evidence="2 3" key="1">
    <citation type="submission" date="2013-04" db="EMBL/GenBank/DDBJ databases">
        <authorList>
            <person name="Harkins D.M."/>
            <person name="Durkin A.S."/>
            <person name="Brinkac L.M."/>
            <person name="Haft D.H."/>
            <person name="Selengut J.D."/>
            <person name="Sanka R."/>
            <person name="DePew J."/>
            <person name="Purushe J."/>
            <person name="Chanthongthip A."/>
            <person name="Lattana O."/>
            <person name="Phetsouvanh R."/>
            <person name="Newton P.N."/>
            <person name="Vinetz J.M."/>
            <person name="Sutton G.G."/>
            <person name="Nierman W.C."/>
            <person name="Fouts D.E."/>
        </authorList>
    </citation>
    <scope>NUCLEOTIDE SEQUENCE [LARGE SCALE GENOMIC DNA]</scope>
    <source>
        <strain evidence="2 3">UI 09931</strain>
    </source>
</reference>
<sequence>MALACSIIGLIVGLVITFTASWDDKRFPIFSTLAAFSTSYAIWNRFVEKQENYNVTRGIILGVLIVVISHHLTFYFVIIYGNIEYWILNFKSLNGEEPPMNPFIGFFVVSLGTLISLFVCGWITLPLGAFLGWFFTKYKKTLRMNKAIIPTKNPYQNCLHSEDGRLTNSLRSF</sequence>
<feature type="transmembrane region" description="Helical" evidence="1">
    <location>
        <begin position="103"/>
        <end position="136"/>
    </location>
</feature>
<organism evidence="2 3">
    <name type="scientific">Leptospira borgpetersenii serovar Javanica str. UI 09931</name>
    <dbReference type="NCBI Taxonomy" id="1049767"/>
    <lineage>
        <taxon>Bacteria</taxon>
        <taxon>Pseudomonadati</taxon>
        <taxon>Spirochaetota</taxon>
        <taxon>Spirochaetia</taxon>
        <taxon>Leptospirales</taxon>
        <taxon>Leptospiraceae</taxon>
        <taxon>Leptospira</taxon>
    </lineage>
</organism>
<dbReference type="EMBL" id="AHNP02000007">
    <property type="protein sequence ID" value="EPG57843.1"/>
    <property type="molecule type" value="Genomic_DNA"/>
</dbReference>
<keyword evidence="1" id="KW-1133">Transmembrane helix</keyword>
<feature type="transmembrane region" description="Helical" evidence="1">
    <location>
        <begin position="59"/>
        <end position="83"/>
    </location>
</feature>
<keyword evidence="1" id="KW-0812">Transmembrane</keyword>
<evidence type="ECO:0000313" key="2">
    <source>
        <dbReference type="EMBL" id="EPG57843.1"/>
    </source>
</evidence>
<comment type="caution">
    <text evidence="2">The sequence shown here is derived from an EMBL/GenBank/DDBJ whole genome shotgun (WGS) entry which is preliminary data.</text>
</comment>
<gene>
    <name evidence="2" type="ORF">LEP1GSC103_2244</name>
</gene>